<feature type="repeat" description="WD" evidence="6">
    <location>
        <begin position="946"/>
        <end position="980"/>
    </location>
</feature>
<keyword evidence="5" id="KW-0106">Calcium</keyword>
<accession>L9L489</accession>
<dbReference type="GO" id="GO:0005509">
    <property type="term" value="F:calcium ion binding"/>
    <property type="evidence" value="ECO:0007669"/>
    <property type="project" value="InterPro"/>
</dbReference>
<feature type="compositionally biased region" description="Basic and acidic residues" evidence="7">
    <location>
        <begin position="742"/>
        <end position="755"/>
    </location>
</feature>
<dbReference type="PANTHER" id="PTHR44324:SF6">
    <property type="entry name" value="EF-HAND CALCIUM BINDING DOMAIN 8"/>
    <property type="match status" value="1"/>
</dbReference>
<evidence type="ECO:0000313" key="10">
    <source>
        <dbReference type="Proteomes" id="UP000011518"/>
    </source>
</evidence>
<dbReference type="PROSITE" id="PS50222">
    <property type="entry name" value="EF_HAND_2"/>
    <property type="match status" value="1"/>
</dbReference>
<evidence type="ECO:0000256" key="2">
    <source>
        <dbReference type="ARBA" id="ARBA00022574"/>
    </source>
</evidence>
<name>L9L489_TUPCH</name>
<dbReference type="InterPro" id="IPR018247">
    <property type="entry name" value="EF_Hand_1_Ca_BS"/>
</dbReference>
<dbReference type="Gene3D" id="2.130.10.10">
    <property type="entry name" value="YVTN repeat-like/Quinoprotein amine dehydrogenase"/>
    <property type="match status" value="4"/>
</dbReference>
<dbReference type="InterPro" id="IPR002048">
    <property type="entry name" value="EF_hand_dom"/>
</dbReference>
<evidence type="ECO:0000256" key="7">
    <source>
        <dbReference type="SAM" id="MobiDB-lite"/>
    </source>
</evidence>
<keyword evidence="3" id="KW-0479">Metal-binding</keyword>
<reference evidence="10" key="1">
    <citation type="submission" date="2012-07" db="EMBL/GenBank/DDBJ databases">
        <title>Genome of the Chinese tree shrew, a rising model animal genetically related to primates.</title>
        <authorList>
            <person name="Zhang G."/>
            <person name="Fan Y."/>
            <person name="Yao Y."/>
            <person name="Huang Z."/>
        </authorList>
    </citation>
    <scope>NUCLEOTIDE SEQUENCE [LARGE SCALE GENOMIC DNA]</scope>
</reference>
<dbReference type="InterPro" id="IPR011992">
    <property type="entry name" value="EF-hand-dom_pair"/>
</dbReference>
<sequence length="1331" mass="150808">MSSESSRENTQALKLSITGFQNKEALSAPKPSVTQSQLPDVQHKTQLFTEIHLAEIEKMFDESISSTGALNMEMFIKAMKKILRNASNQMLESLFLKVDSDCNGFVTWPEYVDYMMREFRGKEEMRKSQYRLHFHLPMRIIPLNHGCEVVKVEFLIHRFKKVGCFLTVTKDGILQFWTESFSLISSFRLNKKRQLHSQQRWVIDMVCLHNVNLIAVASTEQQIDFFDVSNHKCVQAFTFTDLDSCVLVMDYWSDYQRGVFCYGDTKGNVIIFTSDNVTNGLFNPHILPRASKRDHWVKVSTQKLLNEKSPSHRSYRLRALHPNWCQQVKFIPELNLVVSCSAIEKSSLVLTILPVKASEKPKLSVLNLRKGILCFDYCPDKNFLVTGGYDPLIRLWNPLVSKRPVWLMKGHQTSVTHIIVNSKNNNILISVSKDKNIRVWDMQDYVCLQSFYGRHFSLGNCPITSAYFHKKNDTLICSTFSIGILTGYLEAQGPMKAGKLTTHSSSLCAILYSKIFKQVVSGCQEGMVSVWEIVTGKKTMEFSVSGAKLMELTAMALDESERCLLTGLRDGTVKMWNYNIGECLLTFPNPDQLEVSGIVHMNQVFYMTGWNRRITYFMFHKTKPVLLCYQWQTFHSEDILSMAKYQNQFIGTSSYNGEILFWNINLLKPILSFNASESPLPLQPKKVQVVDDCRPEDHRPTKPCMEKWVHKVPVKHLGPGAWTTANATLRRNLVSAPPVMRGSRDKESDWHESQQVEKPVSAGRSRQPSKFYGKQPIYEEVEKKEEFRKKLLLQSSSSVEKIIFLQTRPRLPNTAALLSSCIDGYIYAWSIHGNGGLLGKFPVDFENDGSVVVGAMATDENDWILITGDCNGHIKIWDIKNYCTFIDHRLSQPAGAKTIYKTENKFQSLIPRQLGTSLPHYIPLEEKKVVDGQTISLVPPKLLITWKGHLDSVADILYVESFQLVISAGQDRNVKAWKLSGDAIGTFGLDIWKRLQDTPMDGLEEEASLEEKADSKGTAHKPSRLELQEERDLAEALVYQRREQVALMALLNGKADTEAEAWARLQKMALVAPWAKERPLEDIEDSWSKWESTGKQVSKILGTAYKPKERSRSPRILSTNVKYGWMKQQEGDSLGANLIGLPEHQVIVWRKGWVLALRSVDMPACRLLSLATISPQIYQSLYFSQLTPIQQPNFMVHRPLDQQGRRIHLVTRQKDPEDLEPDKAQTLPDTVASTPAATLSHFSLLSSAASASRLLDSNSSASPKPQFSMFSLRPWSASTALSSSLAPSQVSESILQRLASPMPITSSLEWHPGPLKAALAPSMKQGSHVRF</sequence>
<dbReference type="STRING" id="246437.L9L489"/>
<feature type="repeat" description="WD" evidence="6">
    <location>
        <begin position="365"/>
        <end position="397"/>
    </location>
</feature>
<feature type="compositionally biased region" description="Basic and acidic residues" evidence="7">
    <location>
        <begin position="1009"/>
        <end position="1025"/>
    </location>
</feature>
<keyword evidence="4" id="KW-0677">Repeat</keyword>
<dbReference type="Proteomes" id="UP000011518">
    <property type="component" value="Unassembled WGS sequence"/>
</dbReference>
<gene>
    <name evidence="9" type="ORF">TREES_T100008621</name>
</gene>
<dbReference type="PROSITE" id="PS50082">
    <property type="entry name" value="WD_REPEATS_2"/>
    <property type="match status" value="5"/>
</dbReference>
<evidence type="ECO:0000259" key="8">
    <source>
        <dbReference type="PROSITE" id="PS50222"/>
    </source>
</evidence>
<dbReference type="InterPro" id="IPR051242">
    <property type="entry name" value="WD-EF-hand_domain"/>
</dbReference>
<feature type="repeat" description="WD" evidence="6">
    <location>
        <begin position="552"/>
        <end position="586"/>
    </location>
</feature>
<feature type="repeat" description="WD" evidence="6">
    <location>
        <begin position="408"/>
        <end position="450"/>
    </location>
</feature>
<dbReference type="FunCoup" id="L9L489">
    <property type="interactions" value="131"/>
</dbReference>
<dbReference type="Gene3D" id="1.10.238.10">
    <property type="entry name" value="EF-hand"/>
    <property type="match status" value="1"/>
</dbReference>
<feature type="domain" description="EF-hand" evidence="8">
    <location>
        <begin position="86"/>
        <end position="121"/>
    </location>
</feature>
<dbReference type="InParanoid" id="L9L489"/>
<dbReference type="InterPro" id="IPR001680">
    <property type="entry name" value="WD40_rpt"/>
</dbReference>
<dbReference type="PROSITE" id="PS00678">
    <property type="entry name" value="WD_REPEATS_1"/>
    <property type="match status" value="1"/>
</dbReference>
<evidence type="ECO:0000256" key="1">
    <source>
        <dbReference type="ARBA" id="ARBA00014901"/>
    </source>
</evidence>
<keyword evidence="10" id="KW-1185">Reference proteome</keyword>
<dbReference type="Pfam" id="PF00400">
    <property type="entry name" value="WD40"/>
    <property type="match status" value="4"/>
</dbReference>
<dbReference type="PROSITE" id="PS50294">
    <property type="entry name" value="WD_REPEATS_REGION"/>
    <property type="match status" value="2"/>
</dbReference>
<evidence type="ECO:0000313" key="9">
    <source>
        <dbReference type="EMBL" id="ELW69549.1"/>
    </source>
</evidence>
<dbReference type="InterPro" id="IPR019775">
    <property type="entry name" value="WD40_repeat_CS"/>
</dbReference>
<feature type="repeat" description="WD" evidence="6">
    <location>
        <begin position="500"/>
        <end position="541"/>
    </location>
</feature>
<evidence type="ECO:0000256" key="3">
    <source>
        <dbReference type="ARBA" id="ARBA00022723"/>
    </source>
</evidence>
<evidence type="ECO:0000256" key="6">
    <source>
        <dbReference type="PROSITE-ProRule" id="PRU00221"/>
    </source>
</evidence>
<keyword evidence="2 6" id="KW-0853">WD repeat</keyword>
<dbReference type="eggNOG" id="KOG0266">
    <property type="taxonomic scope" value="Eukaryota"/>
</dbReference>
<proteinExistence type="predicted"/>
<feature type="region of interest" description="Disordered" evidence="7">
    <location>
        <begin position="735"/>
        <end position="769"/>
    </location>
</feature>
<dbReference type="SUPFAM" id="SSF50978">
    <property type="entry name" value="WD40 repeat-like"/>
    <property type="match status" value="2"/>
</dbReference>
<dbReference type="SUPFAM" id="SSF47473">
    <property type="entry name" value="EF-hand"/>
    <property type="match status" value="1"/>
</dbReference>
<evidence type="ECO:0000256" key="5">
    <source>
        <dbReference type="ARBA" id="ARBA00022837"/>
    </source>
</evidence>
<dbReference type="InterPro" id="IPR015943">
    <property type="entry name" value="WD40/YVTN_repeat-like_dom_sf"/>
</dbReference>
<dbReference type="SMART" id="SM00320">
    <property type="entry name" value="WD40"/>
    <property type="match status" value="8"/>
</dbReference>
<feature type="region of interest" description="Disordered" evidence="7">
    <location>
        <begin position="1003"/>
        <end position="1025"/>
    </location>
</feature>
<organism evidence="9 10">
    <name type="scientific">Tupaia chinensis</name>
    <name type="common">Chinese tree shrew</name>
    <name type="synonym">Tupaia belangeri chinensis</name>
    <dbReference type="NCBI Taxonomy" id="246437"/>
    <lineage>
        <taxon>Eukaryota</taxon>
        <taxon>Metazoa</taxon>
        <taxon>Chordata</taxon>
        <taxon>Craniata</taxon>
        <taxon>Vertebrata</taxon>
        <taxon>Euteleostomi</taxon>
        <taxon>Mammalia</taxon>
        <taxon>Eutheria</taxon>
        <taxon>Euarchontoglires</taxon>
        <taxon>Scandentia</taxon>
        <taxon>Tupaiidae</taxon>
        <taxon>Tupaia</taxon>
    </lineage>
</organism>
<reference evidence="10" key="2">
    <citation type="journal article" date="2013" name="Nat. Commun.">
        <title>Genome of the Chinese tree shrew.</title>
        <authorList>
            <person name="Fan Y."/>
            <person name="Huang Z.Y."/>
            <person name="Cao C.C."/>
            <person name="Chen C.S."/>
            <person name="Chen Y.X."/>
            <person name="Fan D.D."/>
            <person name="He J."/>
            <person name="Hou H.L."/>
            <person name="Hu L."/>
            <person name="Hu X.T."/>
            <person name="Jiang X.T."/>
            <person name="Lai R."/>
            <person name="Lang Y.S."/>
            <person name="Liang B."/>
            <person name="Liao S.G."/>
            <person name="Mu D."/>
            <person name="Ma Y.Y."/>
            <person name="Niu Y.Y."/>
            <person name="Sun X.Q."/>
            <person name="Xia J.Q."/>
            <person name="Xiao J."/>
            <person name="Xiong Z.Q."/>
            <person name="Xu L."/>
            <person name="Yang L."/>
            <person name="Zhang Y."/>
            <person name="Zhao W."/>
            <person name="Zhao X.D."/>
            <person name="Zheng Y.T."/>
            <person name="Zhou J.M."/>
            <person name="Zhu Y.B."/>
            <person name="Zhang G.J."/>
            <person name="Wang J."/>
            <person name="Yao Y.G."/>
        </authorList>
    </citation>
    <scope>NUCLEOTIDE SEQUENCE [LARGE SCALE GENOMIC DNA]</scope>
</reference>
<dbReference type="EMBL" id="KB320526">
    <property type="protein sequence ID" value="ELW69549.1"/>
    <property type="molecule type" value="Genomic_DNA"/>
</dbReference>
<evidence type="ECO:0000256" key="4">
    <source>
        <dbReference type="ARBA" id="ARBA00022737"/>
    </source>
</evidence>
<dbReference type="InterPro" id="IPR036322">
    <property type="entry name" value="WD40_repeat_dom_sf"/>
</dbReference>
<dbReference type="PANTHER" id="PTHR44324">
    <property type="entry name" value="WD40 REPEAT DOMAIN 95"/>
    <property type="match status" value="1"/>
</dbReference>
<protein>
    <recommendedName>
        <fullName evidence="1">WD repeat-containing protein on Y chromosome</fullName>
    </recommendedName>
</protein>
<dbReference type="PROSITE" id="PS00018">
    <property type="entry name" value="EF_HAND_1"/>
    <property type="match status" value="1"/>
</dbReference>